<dbReference type="EMBL" id="CAVMJV010000025">
    <property type="protein sequence ID" value="CAK5074244.1"/>
    <property type="molecule type" value="Genomic_DNA"/>
</dbReference>
<reference evidence="1" key="1">
    <citation type="submission" date="2023-11" db="EMBL/GenBank/DDBJ databases">
        <authorList>
            <person name="Poullet M."/>
        </authorList>
    </citation>
    <scope>NUCLEOTIDE SEQUENCE</scope>
    <source>
        <strain evidence="1">E1834</strain>
    </source>
</reference>
<proteinExistence type="predicted"/>
<evidence type="ECO:0000313" key="1">
    <source>
        <dbReference type="EMBL" id="CAK5074244.1"/>
    </source>
</evidence>
<accession>A0ACB0Z5R6</accession>
<protein>
    <submittedName>
        <fullName evidence="1">Uncharacterized protein</fullName>
    </submittedName>
</protein>
<organism evidence="1 2">
    <name type="scientific">Meloidogyne enterolobii</name>
    <name type="common">Root-knot nematode worm</name>
    <name type="synonym">Meloidogyne mayaguensis</name>
    <dbReference type="NCBI Taxonomy" id="390850"/>
    <lineage>
        <taxon>Eukaryota</taxon>
        <taxon>Metazoa</taxon>
        <taxon>Ecdysozoa</taxon>
        <taxon>Nematoda</taxon>
        <taxon>Chromadorea</taxon>
        <taxon>Rhabditida</taxon>
        <taxon>Tylenchina</taxon>
        <taxon>Tylenchomorpha</taxon>
        <taxon>Tylenchoidea</taxon>
        <taxon>Meloidogynidae</taxon>
        <taxon>Meloidogyninae</taxon>
        <taxon>Meloidogyne</taxon>
    </lineage>
</organism>
<comment type="caution">
    <text evidence="1">The sequence shown here is derived from an EMBL/GenBank/DDBJ whole genome shotgun (WGS) entry which is preliminary data.</text>
</comment>
<gene>
    <name evidence="1" type="ORF">MENTE1834_LOCUS20973</name>
</gene>
<evidence type="ECO:0000313" key="2">
    <source>
        <dbReference type="Proteomes" id="UP001497535"/>
    </source>
</evidence>
<dbReference type="Proteomes" id="UP001497535">
    <property type="component" value="Unassembled WGS sequence"/>
</dbReference>
<keyword evidence="2" id="KW-1185">Reference proteome</keyword>
<sequence length="71" mass="8654">MFIVNFCKFQMIKFNFNILIYLIIFLKIQCAGKLINVEVKIIDDWEEKREFIYFKNAEIKDRFAVKAIEKK</sequence>
<name>A0ACB0Z5R6_MELEN</name>